<organism evidence="3 4">
    <name type="scientific">Polynucleobacter asymbioticus</name>
    <dbReference type="NCBI Taxonomy" id="576611"/>
    <lineage>
        <taxon>Bacteria</taxon>
        <taxon>Pseudomonadati</taxon>
        <taxon>Pseudomonadota</taxon>
        <taxon>Betaproteobacteria</taxon>
        <taxon>Burkholderiales</taxon>
        <taxon>Burkholderiaceae</taxon>
        <taxon>Polynucleobacter</taxon>
    </lineage>
</organism>
<dbReference type="PROSITE" id="PS51257">
    <property type="entry name" value="PROKAR_LIPOPROTEIN"/>
    <property type="match status" value="1"/>
</dbReference>
<dbReference type="AlphaFoldDB" id="A0AAC9NJF7"/>
<feature type="chain" id="PRO_5042157791" description="Lipoprotein" evidence="2">
    <location>
        <begin position="25"/>
        <end position="132"/>
    </location>
</feature>
<feature type="compositionally biased region" description="Low complexity" evidence="1">
    <location>
        <begin position="88"/>
        <end position="110"/>
    </location>
</feature>
<evidence type="ECO:0000313" key="3">
    <source>
        <dbReference type="EMBL" id="APC02352.1"/>
    </source>
</evidence>
<gene>
    <name evidence="3" type="ORF">AOC25_05825</name>
</gene>
<keyword evidence="2" id="KW-0732">Signal</keyword>
<feature type="compositionally biased region" description="Polar residues" evidence="1">
    <location>
        <begin position="71"/>
        <end position="82"/>
    </location>
</feature>
<protein>
    <recommendedName>
        <fullName evidence="5">Lipoprotein</fullName>
    </recommendedName>
</protein>
<reference evidence="3" key="1">
    <citation type="journal article" date="2017" name="Appl. Environ. Microbiol.">
        <title>Microdiversification of a pelagic Polynucleobacter species is mainly driven by acquisition of genomic islands from a partially interspecific gene pool.</title>
        <authorList>
            <person name="Hoetzinger M."/>
            <person name="Hahn M.W."/>
            <person name="Jezberova J."/>
            <person name="Schmidt J."/>
            <person name="Koll U."/>
        </authorList>
    </citation>
    <scope>NUCLEOTIDE SEQUENCE</scope>
    <source>
        <strain evidence="3">MWH-RechtKol4</strain>
    </source>
</reference>
<feature type="region of interest" description="Disordered" evidence="1">
    <location>
        <begin position="66"/>
        <end position="132"/>
    </location>
</feature>
<evidence type="ECO:0008006" key="5">
    <source>
        <dbReference type="Google" id="ProtNLM"/>
    </source>
</evidence>
<feature type="signal peptide" evidence="2">
    <location>
        <begin position="1"/>
        <end position="24"/>
    </location>
</feature>
<accession>A0AAC9NJF7</accession>
<proteinExistence type="predicted"/>
<name>A0AAC9NJF7_9BURK</name>
<dbReference type="EMBL" id="CP015017">
    <property type="protein sequence ID" value="APC02352.1"/>
    <property type="molecule type" value="Genomic_DNA"/>
</dbReference>
<dbReference type="Proteomes" id="UP000182060">
    <property type="component" value="Chromosome"/>
</dbReference>
<evidence type="ECO:0000256" key="2">
    <source>
        <dbReference type="SAM" id="SignalP"/>
    </source>
</evidence>
<sequence length="132" mass="13424">MKFRINLISVFCLALLLLSACSVAKIEARLEANPQCKDIVNPKTGAVMPCPGTDKAFYAAAGLGPKKAAPTNSSVDTSNLTPSVPDIAGSATSAPASVATSNSTSVAAPSQQPDCKPKLHQKSGSLMPCPAP</sequence>
<evidence type="ECO:0000313" key="4">
    <source>
        <dbReference type="Proteomes" id="UP000182060"/>
    </source>
</evidence>
<evidence type="ECO:0000256" key="1">
    <source>
        <dbReference type="SAM" id="MobiDB-lite"/>
    </source>
</evidence>